<gene>
    <name evidence="2" type="primary">fxsA</name>
    <name evidence="2" type="ORF">F7732_09030</name>
</gene>
<dbReference type="NCBIfam" id="NF008528">
    <property type="entry name" value="PRK11463.1-2"/>
    <property type="match status" value="1"/>
</dbReference>
<keyword evidence="3" id="KW-1185">Reference proteome</keyword>
<feature type="transmembrane region" description="Helical" evidence="1">
    <location>
        <begin position="76"/>
        <end position="101"/>
    </location>
</feature>
<dbReference type="PANTHER" id="PTHR35335:SF1">
    <property type="entry name" value="UPF0716 PROTEIN FXSA"/>
    <property type="match status" value="1"/>
</dbReference>
<dbReference type="InterPro" id="IPR007313">
    <property type="entry name" value="FxsA"/>
</dbReference>
<dbReference type="EMBL" id="WBOT01000002">
    <property type="protein sequence ID" value="KAB2334206.1"/>
    <property type="molecule type" value="Genomic_DNA"/>
</dbReference>
<accession>A0A7V7UWB7</accession>
<evidence type="ECO:0000313" key="2">
    <source>
        <dbReference type="EMBL" id="KAB2334206.1"/>
    </source>
</evidence>
<sequence>MRYILLTILIIIPVLEITAIMLSGNIIGIGPTLLLIFLTALLGGYYARKQGLETFRKAQRQMQYGEMPGDTIMDGVCIFVGAILLLLPGFFTDILGLVLLLPPTRSLIKGRLFKAITKRVNKRNIKIIT</sequence>
<feature type="transmembrane region" description="Helical" evidence="1">
    <location>
        <begin position="26"/>
        <end position="47"/>
    </location>
</feature>
<protein>
    <submittedName>
        <fullName evidence="2">Membrane protein FxsA</fullName>
    </submittedName>
</protein>
<dbReference type="RefSeq" id="WP_151573528.1">
    <property type="nucleotide sequence ID" value="NZ_WBOT01000002.1"/>
</dbReference>
<dbReference type="PANTHER" id="PTHR35335">
    <property type="entry name" value="UPF0716 PROTEIN FXSA"/>
    <property type="match status" value="1"/>
</dbReference>
<dbReference type="Pfam" id="PF04186">
    <property type="entry name" value="FxsA"/>
    <property type="match status" value="1"/>
</dbReference>
<comment type="caution">
    <text evidence="2">The sequence shown here is derived from an EMBL/GenBank/DDBJ whole genome shotgun (WGS) entry which is preliminary data.</text>
</comment>
<reference evidence="2 3" key="1">
    <citation type="journal article" date="2014" name="Arch. Microbiol.">
        <title>Bacillus mesophilum sp. nov., strain IITR-54T, a novel 4-chlorobiphenyl dechlorinating bacterium.</title>
        <authorList>
            <person name="Manickam N."/>
            <person name="Singh N.K."/>
            <person name="Bajaj A."/>
            <person name="Kumar R.M."/>
            <person name="Kaur G."/>
            <person name="Kaur N."/>
            <person name="Bala M."/>
            <person name="Kumar A."/>
            <person name="Mayilraj S."/>
        </authorList>
    </citation>
    <scope>NUCLEOTIDE SEQUENCE [LARGE SCALE GENOMIC DNA]</scope>
    <source>
        <strain evidence="2 3">IITR-54</strain>
    </source>
</reference>
<dbReference type="Proteomes" id="UP000441354">
    <property type="component" value="Unassembled WGS sequence"/>
</dbReference>
<proteinExistence type="predicted"/>
<dbReference type="GO" id="GO:0016020">
    <property type="term" value="C:membrane"/>
    <property type="evidence" value="ECO:0007669"/>
    <property type="project" value="InterPro"/>
</dbReference>
<dbReference type="AlphaFoldDB" id="A0A7V7UWB7"/>
<keyword evidence="1" id="KW-0472">Membrane</keyword>
<name>A0A7V7UWB7_9BACI</name>
<keyword evidence="1" id="KW-1133">Transmembrane helix</keyword>
<evidence type="ECO:0000313" key="3">
    <source>
        <dbReference type="Proteomes" id="UP000441354"/>
    </source>
</evidence>
<dbReference type="OrthoDB" id="9792788at2"/>
<organism evidence="2 3">
    <name type="scientific">Bacillus mesophilum</name>
    <dbReference type="NCBI Taxonomy" id="1071718"/>
    <lineage>
        <taxon>Bacteria</taxon>
        <taxon>Bacillati</taxon>
        <taxon>Bacillota</taxon>
        <taxon>Bacilli</taxon>
        <taxon>Bacillales</taxon>
        <taxon>Bacillaceae</taxon>
        <taxon>Bacillus</taxon>
    </lineage>
</organism>
<evidence type="ECO:0000256" key="1">
    <source>
        <dbReference type="SAM" id="Phobius"/>
    </source>
</evidence>
<keyword evidence="1" id="KW-0812">Transmembrane</keyword>